<dbReference type="Pfam" id="PF01627">
    <property type="entry name" value="Hpt"/>
    <property type="match status" value="1"/>
</dbReference>
<evidence type="ECO:0000256" key="1">
    <source>
        <dbReference type="ARBA" id="ARBA00023012"/>
    </source>
</evidence>
<keyword evidence="5" id="KW-1185">Reference proteome</keyword>
<feature type="non-terminal residue" evidence="4">
    <location>
        <position position="1"/>
    </location>
</feature>
<dbReference type="SUPFAM" id="SSF47226">
    <property type="entry name" value="Histidine-containing phosphotransfer domain, HPT domain"/>
    <property type="match status" value="1"/>
</dbReference>
<feature type="domain" description="HPt" evidence="3">
    <location>
        <begin position="1"/>
        <end position="65"/>
    </location>
</feature>
<dbReference type="GO" id="GO:0000160">
    <property type="term" value="P:phosphorelay signal transduction system"/>
    <property type="evidence" value="ECO:0007669"/>
    <property type="project" value="UniProtKB-KW"/>
</dbReference>
<sequence length="67" mass="6541">GNSSAAAAAIHALKGSAGYLSTGHLHTLCQELEAAAAAGDLVEAIDLLPGVEAALDRACSDLRAAAV</sequence>
<proteinExistence type="predicted"/>
<dbReference type="Proteomes" id="UP000297729">
    <property type="component" value="Unassembled WGS sequence"/>
</dbReference>
<keyword evidence="1" id="KW-0902">Two-component regulatory system</keyword>
<evidence type="ECO:0000259" key="3">
    <source>
        <dbReference type="PROSITE" id="PS50894"/>
    </source>
</evidence>
<comment type="caution">
    <text evidence="4">The sequence shown here is derived from an EMBL/GenBank/DDBJ whole genome shotgun (WGS) entry which is preliminary data.</text>
</comment>
<keyword evidence="2" id="KW-0597">Phosphoprotein</keyword>
<evidence type="ECO:0000313" key="4">
    <source>
        <dbReference type="EMBL" id="TFW16630.1"/>
    </source>
</evidence>
<feature type="modified residue" description="Phosphohistidine" evidence="2">
    <location>
        <position position="11"/>
    </location>
</feature>
<dbReference type="InterPro" id="IPR008207">
    <property type="entry name" value="Sig_transdc_His_kin_Hpt_dom"/>
</dbReference>
<organism evidence="4 5">
    <name type="scientific">Duganella callida</name>
    <dbReference type="NCBI Taxonomy" id="2561932"/>
    <lineage>
        <taxon>Bacteria</taxon>
        <taxon>Pseudomonadati</taxon>
        <taxon>Pseudomonadota</taxon>
        <taxon>Betaproteobacteria</taxon>
        <taxon>Burkholderiales</taxon>
        <taxon>Oxalobacteraceae</taxon>
        <taxon>Telluria group</taxon>
        <taxon>Duganella</taxon>
    </lineage>
</organism>
<dbReference type="Gene3D" id="1.20.120.160">
    <property type="entry name" value="HPT domain"/>
    <property type="match status" value="1"/>
</dbReference>
<reference evidence="4 5" key="1">
    <citation type="submission" date="2019-03" db="EMBL/GenBank/DDBJ databases">
        <title>Draft Genome Sequence of Duganella callidus sp. nov., a Novel Duganella Species Isolated from Cultivated Soil.</title>
        <authorList>
            <person name="Raths R."/>
            <person name="Peta V."/>
            <person name="Bucking H."/>
        </authorList>
    </citation>
    <scope>NUCLEOTIDE SEQUENCE [LARGE SCALE GENOMIC DNA]</scope>
    <source>
        <strain evidence="4 5">DN04</strain>
    </source>
</reference>
<gene>
    <name evidence="4" type="ORF">E4L98_22885</name>
</gene>
<dbReference type="InterPro" id="IPR036641">
    <property type="entry name" value="HPT_dom_sf"/>
</dbReference>
<dbReference type="PROSITE" id="PS50894">
    <property type="entry name" value="HPT"/>
    <property type="match status" value="1"/>
</dbReference>
<accession>A0A4Y9S960</accession>
<dbReference type="AlphaFoldDB" id="A0A4Y9S960"/>
<evidence type="ECO:0000256" key="2">
    <source>
        <dbReference type="PROSITE-ProRule" id="PRU00110"/>
    </source>
</evidence>
<evidence type="ECO:0000313" key="5">
    <source>
        <dbReference type="Proteomes" id="UP000297729"/>
    </source>
</evidence>
<name>A0A4Y9S960_9BURK</name>
<dbReference type="RefSeq" id="WP_135203848.1">
    <property type="nucleotide sequence ID" value="NZ_SPVG01000228.1"/>
</dbReference>
<protein>
    <recommendedName>
        <fullName evidence="3">HPt domain-containing protein</fullName>
    </recommendedName>
</protein>
<dbReference type="GO" id="GO:0004672">
    <property type="term" value="F:protein kinase activity"/>
    <property type="evidence" value="ECO:0007669"/>
    <property type="project" value="UniProtKB-ARBA"/>
</dbReference>
<dbReference type="EMBL" id="SPVG01000228">
    <property type="protein sequence ID" value="TFW16630.1"/>
    <property type="molecule type" value="Genomic_DNA"/>
</dbReference>